<evidence type="ECO:0000313" key="3">
    <source>
        <dbReference type="EMBL" id="MEV0708283.1"/>
    </source>
</evidence>
<sequence length="195" mass="20151">MVGYVSGGLRPARPGRESASRTAGRGFSSTANTGTLIFLALVLLAAVIGTVIALDTAATIRAENVGKVAVSATVTAHPQRARPPDRRLQAPVEWTVDGRTATATVHVPYDATRGSQVIVWLDAKGSVVGPPRNSWHAAMAGVSSGATILLAPISGALFFPWAARRLEGRGQGSRRHGTGGGTTTGPERNGSHVLE</sequence>
<protein>
    <recommendedName>
        <fullName evidence="5">DUF3592 domain-containing protein</fullName>
    </recommendedName>
</protein>
<evidence type="ECO:0000256" key="2">
    <source>
        <dbReference type="SAM" id="Phobius"/>
    </source>
</evidence>
<keyword evidence="4" id="KW-1185">Reference proteome</keyword>
<name>A0ABV3FS98_9NOCA</name>
<feature type="region of interest" description="Disordered" evidence="1">
    <location>
        <begin position="169"/>
        <end position="195"/>
    </location>
</feature>
<evidence type="ECO:0008006" key="5">
    <source>
        <dbReference type="Google" id="ProtNLM"/>
    </source>
</evidence>
<keyword evidence="2" id="KW-1133">Transmembrane helix</keyword>
<dbReference type="EMBL" id="JBFAKC010000004">
    <property type="protein sequence ID" value="MEV0708283.1"/>
    <property type="molecule type" value="Genomic_DNA"/>
</dbReference>
<keyword evidence="2" id="KW-0812">Transmembrane</keyword>
<dbReference type="RefSeq" id="WP_357782820.1">
    <property type="nucleotide sequence ID" value="NZ_JBFAKC010000004.1"/>
</dbReference>
<feature type="region of interest" description="Disordered" evidence="1">
    <location>
        <begin position="1"/>
        <end position="26"/>
    </location>
</feature>
<reference evidence="3 4" key="1">
    <citation type="submission" date="2024-06" db="EMBL/GenBank/DDBJ databases">
        <title>The Natural Products Discovery Center: Release of the First 8490 Sequenced Strains for Exploring Actinobacteria Biosynthetic Diversity.</title>
        <authorList>
            <person name="Kalkreuter E."/>
            <person name="Kautsar S.A."/>
            <person name="Yang D."/>
            <person name="Bader C.D."/>
            <person name="Teijaro C.N."/>
            <person name="Fluegel L."/>
            <person name="Davis C.M."/>
            <person name="Simpson J.R."/>
            <person name="Lauterbach L."/>
            <person name="Steele A.D."/>
            <person name="Gui C."/>
            <person name="Meng S."/>
            <person name="Li G."/>
            <person name="Viehrig K."/>
            <person name="Ye F."/>
            <person name="Su P."/>
            <person name="Kiefer A.F."/>
            <person name="Nichols A."/>
            <person name="Cepeda A.J."/>
            <person name="Yan W."/>
            <person name="Fan B."/>
            <person name="Jiang Y."/>
            <person name="Adhikari A."/>
            <person name="Zheng C.-J."/>
            <person name="Schuster L."/>
            <person name="Cowan T.M."/>
            <person name="Smanski M.J."/>
            <person name="Chevrette M.G."/>
            <person name="De Carvalho L.P.S."/>
            <person name="Shen B."/>
        </authorList>
    </citation>
    <scope>NUCLEOTIDE SEQUENCE [LARGE SCALE GENOMIC DNA]</scope>
    <source>
        <strain evidence="3 4">NPDC050403</strain>
    </source>
</reference>
<gene>
    <name evidence="3" type="ORF">AB0I48_12010</name>
</gene>
<evidence type="ECO:0000313" key="4">
    <source>
        <dbReference type="Proteomes" id="UP001551695"/>
    </source>
</evidence>
<dbReference type="Proteomes" id="UP001551695">
    <property type="component" value="Unassembled WGS sequence"/>
</dbReference>
<organism evidence="3 4">
    <name type="scientific">Nocardia aurea</name>
    <dbReference type="NCBI Taxonomy" id="2144174"/>
    <lineage>
        <taxon>Bacteria</taxon>
        <taxon>Bacillati</taxon>
        <taxon>Actinomycetota</taxon>
        <taxon>Actinomycetes</taxon>
        <taxon>Mycobacteriales</taxon>
        <taxon>Nocardiaceae</taxon>
        <taxon>Nocardia</taxon>
    </lineage>
</organism>
<proteinExistence type="predicted"/>
<evidence type="ECO:0000256" key="1">
    <source>
        <dbReference type="SAM" id="MobiDB-lite"/>
    </source>
</evidence>
<feature type="transmembrane region" description="Helical" evidence="2">
    <location>
        <begin position="135"/>
        <end position="159"/>
    </location>
</feature>
<accession>A0ABV3FS98</accession>
<comment type="caution">
    <text evidence="3">The sequence shown here is derived from an EMBL/GenBank/DDBJ whole genome shotgun (WGS) entry which is preliminary data.</text>
</comment>
<feature type="transmembrane region" description="Helical" evidence="2">
    <location>
        <begin position="35"/>
        <end position="54"/>
    </location>
</feature>
<keyword evidence="2" id="KW-0472">Membrane</keyword>